<evidence type="ECO:0000313" key="5">
    <source>
        <dbReference type="Proteomes" id="UP000027120"/>
    </source>
</evidence>
<dbReference type="GO" id="GO:0005634">
    <property type="term" value="C:nucleus"/>
    <property type="evidence" value="ECO:0000318"/>
    <property type="project" value="GO_Central"/>
</dbReference>
<dbReference type="SMR" id="A0A067FWU0"/>
<dbReference type="GO" id="GO:0009738">
    <property type="term" value="P:abscisic acid-activated signaling pathway"/>
    <property type="evidence" value="ECO:0000318"/>
    <property type="project" value="GO_Central"/>
</dbReference>
<keyword evidence="5" id="KW-1185">Reference proteome</keyword>
<evidence type="ECO:0000256" key="3">
    <source>
        <dbReference type="ARBA" id="ARBA00023265"/>
    </source>
</evidence>
<dbReference type="STRING" id="2711.A0A067FWU0"/>
<dbReference type="EMBL" id="KK784888">
    <property type="protein sequence ID" value="KDO71803.1"/>
    <property type="molecule type" value="Genomic_DNA"/>
</dbReference>
<dbReference type="GO" id="GO:0010427">
    <property type="term" value="F:abscisic acid binding"/>
    <property type="evidence" value="ECO:0000318"/>
    <property type="project" value="GO_Central"/>
</dbReference>
<dbReference type="Proteomes" id="UP000027120">
    <property type="component" value="Unassembled WGS sequence"/>
</dbReference>
<evidence type="ECO:0000256" key="2">
    <source>
        <dbReference type="ARBA" id="ARBA00022821"/>
    </source>
</evidence>
<dbReference type="FunFam" id="3.30.530.20:FF:000007">
    <property type="entry name" value="Major pollen allergen Bet v 1-A"/>
    <property type="match status" value="1"/>
</dbReference>
<protein>
    <recommendedName>
        <fullName evidence="6">Bet v I/Major latex protein domain-containing protein</fullName>
    </recommendedName>
</protein>
<dbReference type="InterPro" id="IPR023393">
    <property type="entry name" value="START-like_dom_sf"/>
</dbReference>
<dbReference type="Gene3D" id="3.30.530.20">
    <property type="match status" value="1"/>
</dbReference>
<gene>
    <name evidence="4" type="ORF">CISIN_1g044934mg</name>
</gene>
<keyword evidence="3" id="KW-0568">Pathogenesis-related protein</keyword>
<dbReference type="PANTHER" id="PTHR31213">
    <property type="entry name" value="OS08G0374000 PROTEIN-RELATED"/>
    <property type="match status" value="1"/>
</dbReference>
<dbReference type="GO" id="GO:0005737">
    <property type="term" value="C:cytoplasm"/>
    <property type="evidence" value="ECO:0000318"/>
    <property type="project" value="GO_Central"/>
</dbReference>
<proteinExistence type="inferred from homology"/>
<comment type="similarity">
    <text evidence="1">Belongs to the BetVI family.</text>
</comment>
<dbReference type="PANTHER" id="PTHR31213:SF157">
    <property type="entry name" value="MAJOR ALLERGEN MAL D 1-LIKE"/>
    <property type="match status" value="1"/>
</dbReference>
<dbReference type="PRINTS" id="PR00634">
    <property type="entry name" value="BETALLERGEN"/>
</dbReference>
<name>A0A067FWU0_CITSI</name>
<evidence type="ECO:0000313" key="4">
    <source>
        <dbReference type="EMBL" id="KDO71803.1"/>
    </source>
</evidence>
<keyword evidence="2" id="KW-0611">Plant defense</keyword>
<dbReference type="AlphaFoldDB" id="A0A067FWU0"/>
<sequence length="115" mass="12943">MGVLRFDKDGSVAAAPSRMFKAFVIDSHNLFPKLLPQAFKSIVYEQGYGEVGSIEVVSTSMQSRVDALDRDNLYCKYTVFEEDCISDILELIVFQIKFGPYKLKKISSNASCLMK</sequence>
<dbReference type="GO" id="GO:0004864">
    <property type="term" value="F:protein phosphatase inhibitor activity"/>
    <property type="evidence" value="ECO:0000318"/>
    <property type="project" value="GO_Central"/>
</dbReference>
<dbReference type="GO" id="GO:0038023">
    <property type="term" value="F:signaling receptor activity"/>
    <property type="evidence" value="ECO:0000318"/>
    <property type="project" value="GO_Central"/>
</dbReference>
<dbReference type="InterPro" id="IPR024949">
    <property type="entry name" value="Bet_v_I_allergen"/>
</dbReference>
<evidence type="ECO:0008006" key="6">
    <source>
        <dbReference type="Google" id="ProtNLM"/>
    </source>
</evidence>
<reference evidence="4 5" key="1">
    <citation type="submission" date="2014-04" db="EMBL/GenBank/DDBJ databases">
        <authorList>
            <consortium name="International Citrus Genome Consortium"/>
            <person name="Gmitter F."/>
            <person name="Chen C."/>
            <person name="Farmerie W."/>
            <person name="Harkins T."/>
            <person name="Desany B."/>
            <person name="Mohiuddin M."/>
            <person name="Kodira C."/>
            <person name="Borodovsky M."/>
            <person name="Lomsadze A."/>
            <person name="Burns P."/>
            <person name="Jenkins J."/>
            <person name="Prochnik S."/>
            <person name="Shu S."/>
            <person name="Chapman J."/>
            <person name="Pitluck S."/>
            <person name="Schmutz J."/>
            <person name="Rokhsar D."/>
        </authorList>
    </citation>
    <scope>NUCLEOTIDE SEQUENCE</scope>
</reference>
<evidence type="ECO:0000256" key="1">
    <source>
        <dbReference type="ARBA" id="ARBA00009744"/>
    </source>
</evidence>
<dbReference type="GO" id="GO:0006952">
    <property type="term" value="P:defense response"/>
    <property type="evidence" value="ECO:0007669"/>
    <property type="project" value="UniProtKB-KW"/>
</dbReference>
<accession>A0A067FWU0</accession>
<organism evidence="4 5">
    <name type="scientific">Citrus sinensis</name>
    <name type="common">Sweet orange</name>
    <name type="synonym">Citrus aurantium var. sinensis</name>
    <dbReference type="NCBI Taxonomy" id="2711"/>
    <lineage>
        <taxon>Eukaryota</taxon>
        <taxon>Viridiplantae</taxon>
        <taxon>Streptophyta</taxon>
        <taxon>Embryophyta</taxon>
        <taxon>Tracheophyta</taxon>
        <taxon>Spermatophyta</taxon>
        <taxon>Magnoliopsida</taxon>
        <taxon>eudicotyledons</taxon>
        <taxon>Gunneridae</taxon>
        <taxon>Pentapetalae</taxon>
        <taxon>rosids</taxon>
        <taxon>malvids</taxon>
        <taxon>Sapindales</taxon>
        <taxon>Rutaceae</taxon>
        <taxon>Aurantioideae</taxon>
        <taxon>Citrus</taxon>
    </lineage>
</organism>
<dbReference type="SUPFAM" id="SSF55961">
    <property type="entry name" value="Bet v1-like"/>
    <property type="match status" value="1"/>
</dbReference>
<dbReference type="InterPro" id="IPR050279">
    <property type="entry name" value="Plant_def-hormone_signal"/>
</dbReference>